<feature type="domain" description="RNase H type-1" evidence="2">
    <location>
        <begin position="29"/>
        <end position="144"/>
    </location>
</feature>
<dbReference type="EMBL" id="JASCZI010030254">
    <property type="protein sequence ID" value="MED6119943.1"/>
    <property type="molecule type" value="Genomic_DNA"/>
</dbReference>
<dbReference type="Gene3D" id="3.30.420.10">
    <property type="entry name" value="Ribonuclease H-like superfamily/Ribonuclease H"/>
    <property type="match status" value="1"/>
</dbReference>
<evidence type="ECO:0000313" key="4">
    <source>
        <dbReference type="Proteomes" id="UP001341840"/>
    </source>
</evidence>
<dbReference type="InterPro" id="IPR012337">
    <property type="entry name" value="RNaseH-like_sf"/>
</dbReference>
<keyword evidence="4" id="KW-1185">Reference proteome</keyword>
<dbReference type="CDD" id="cd06222">
    <property type="entry name" value="RNase_H_like"/>
    <property type="match status" value="1"/>
</dbReference>
<dbReference type="InterPro" id="IPR036397">
    <property type="entry name" value="RNaseH_sf"/>
</dbReference>
<sequence length="158" mass="17971">MSGLLISIALWWIWRARCQQLFQPEEPWSNLKVDASFGCVLRYGVGSSILGSSGCLTILTIFRCELLAVWNGLMLVWEAGYKNVICETDSLEVFQLLRNIYGFAMLENVDLTCKIKDLLCQNWLVKFAWINREANSITNCLAKKGVQCGIDYLVDFSE</sequence>
<proteinExistence type="predicted"/>
<comment type="caution">
    <text evidence="3">The sequence shown here is derived from an EMBL/GenBank/DDBJ whole genome shotgun (WGS) entry which is preliminary data.</text>
</comment>
<accession>A0ABU6R7J9</accession>
<evidence type="ECO:0000259" key="2">
    <source>
        <dbReference type="Pfam" id="PF13456"/>
    </source>
</evidence>
<dbReference type="InterPro" id="IPR002156">
    <property type="entry name" value="RNaseH_domain"/>
</dbReference>
<reference evidence="3 4" key="1">
    <citation type="journal article" date="2023" name="Plants (Basel)">
        <title>Bridging the Gap: Combining Genomics and Transcriptomics Approaches to Understand Stylosanthes scabra, an Orphan Legume from the Brazilian Caatinga.</title>
        <authorList>
            <person name="Ferreira-Neto J.R.C."/>
            <person name="da Silva M.D."/>
            <person name="Binneck E."/>
            <person name="de Melo N.F."/>
            <person name="da Silva R.H."/>
            <person name="de Melo A.L.T.M."/>
            <person name="Pandolfi V."/>
            <person name="Bustamante F.O."/>
            <person name="Brasileiro-Vidal A.C."/>
            <person name="Benko-Iseppon A.M."/>
        </authorList>
    </citation>
    <scope>NUCLEOTIDE SEQUENCE [LARGE SCALE GENOMIC DNA]</scope>
    <source>
        <tissue evidence="3">Leaves</tissue>
    </source>
</reference>
<dbReference type="PANTHER" id="PTHR47723">
    <property type="entry name" value="OS05G0353850 PROTEIN"/>
    <property type="match status" value="1"/>
</dbReference>
<dbReference type="InterPro" id="IPR044730">
    <property type="entry name" value="RNase_H-like_dom_plant"/>
</dbReference>
<dbReference type="SUPFAM" id="SSF53098">
    <property type="entry name" value="Ribonuclease H-like"/>
    <property type="match status" value="1"/>
</dbReference>
<feature type="signal peptide" evidence="1">
    <location>
        <begin position="1"/>
        <end position="18"/>
    </location>
</feature>
<organism evidence="3 4">
    <name type="scientific">Stylosanthes scabra</name>
    <dbReference type="NCBI Taxonomy" id="79078"/>
    <lineage>
        <taxon>Eukaryota</taxon>
        <taxon>Viridiplantae</taxon>
        <taxon>Streptophyta</taxon>
        <taxon>Embryophyta</taxon>
        <taxon>Tracheophyta</taxon>
        <taxon>Spermatophyta</taxon>
        <taxon>Magnoliopsida</taxon>
        <taxon>eudicotyledons</taxon>
        <taxon>Gunneridae</taxon>
        <taxon>Pentapetalae</taxon>
        <taxon>rosids</taxon>
        <taxon>fabids</taxon>
        <taxon>Fabales</taxon>
        <taxon>Fabaceae</taxon>
        <taxon>Papilionoideae</taxon>
        <taxon>50 kb inversion clade</taxon>
        <taxon>dalbergioids sensu lato</taxon>
        <taxon>Dalbergieae</taxon>
        <taxon>Pterocarpus clade</taxon>
        <taxon>Stylosanthes</taxon>
    </lineage>
</organism>
<dbReference type="Proteomes" id="UP001341840">
    <property type="component" value="Unassembled WGS sequence"/>
</dbReference>
<protein>
    <recommendedName>
        <fullName evidence="2">RNase H type-1 domain-containing protein</fullName>
    </recommendedName>
</protein>
<gene>
    <name evidence="3" type="ORF">PIB30_016322</name>
</gene>
<evidence type="ECO:0000313" key="3">
    <source>
        <dbReference type="EMBL" id="MED6119943.1"/>
    </source>
</evidence>
<name>A0ABU6R7J9_9FABA</name>
<dbReference type="Pfam" id="PF13456">
    <property type="entry name" value="RVT_3"/>
    <property type="match status" value="1"/>
</dbReference>
<dbReference type="PANTHER" id="PTHR47723:SF19">
    <property type="entry name" value="POLYNUCLEOTIDYL TRANSFERASE, RIBONUCLEASE H-LIKE SUPERFAMILY PROTEIN"/>
    <property type="match status" value="1"/>
</dbReference>
<dbReference type="InterPro" id="IPR053151">
    <property type="entry name" value="RNase_H-like"/>
</dbReference>
<evidence type="ECO:0000256" key="1">
    <source>
        <dbReference type="SAM" id="SignalP"/>
    </source>
</evidence>
<feature type="chain" id="PRO_5046433960" description="RNase H type-1 domain-containing protein" evidence="1">
    <location>
        <begin position="19"/>
        <end position="158"/>
    </location>
</feature>
<keyword evidence="1" id="KW-0732">Signal</keyword>